<accession>A0A8C6GAM0</accession>
<name>A0A8C6GAM0_MUSSI</name>
<feature type="region of interest" description="Disordered" evidence="1">
    <location>
        <begin position="118"/>
        <end position="141"/>
    </location>
</feature>
<dbReference type="AlphaFoldDB" id="A0A8C6GAM0"/>
<reference evidence="2" key="1">
    <citation type="submission" date="2025-08" db="UniProtKB">
        <authorList>
            <consortium name="Ensembl"/>
        </authorList>
    </citation>
    <scope>IDENTIFICATION</scope>
</reference>
<reference evidence="2" key="2">
    <citation type="submission" date="2025-09" db="UniProtKB">
        <authorList>
            <consortium name="Ensembl"/>
        </authorList>
    </citation>
    <scope>IDENTIFICATION</scope>
</reference>
<feature type="region of interest" description="Disordered" evidence="1">
    <location>
        <begin position="165"/>
        <end position="184"/>
    </location>
</feature>
<dbReference type="GeneTree" id="ENSGT00860000135825"/>
<evidence type="ECO:0000313" key="3">
    <source>
        <dbReference type="Proteomes" id="UP000694415"/>
    </source>
</evidence>
<protein>
    <submittedName>
        <fullName evidence="2">Uncharacterized protein</fullName>
    </submittedName>
</protein>
<sequence length="184" mass="20136">MRASEKCALYPSISSPSSADALTLHCSCYHSFPATERTQRSITSTPRAVFLIPTSRQGTDGRRRMSSVTGLYRQTGSSLSSPERRQARNSGVQVALSGRAMEEFLHGPDGIAARKARQRQRAEATQSGLVPERRVSPEPTAQARYVAWKEKEDSHAWTALLAAASRQHCEEQRQLSGSRPAPGA</sequence>
<dbReference type="Ensembl" id="ENSMSIT00000003974.1">
    <property type="protein sequence ID" value="ENSMSIP00000003136.1"/>
    <property type="gene ID" value="ENSMSIG00000002915.1"/>
</dbReference>
<evidence type="ECO:0000313" key="2">
    <source>
        <dbReference type="Ensembl" id="ENSMSIP00000003136.1"/>
    </source>
</evidence>
<dbReference type="Proteomes" id="UP000694415">
    <property type="component" value="Unplaced"/>
</dbReference>
<evidence type="ECO:0000256" key="1">
    <source>
        <dbReference type="SAM" id="MobiDB-lite"/>
    </source>
</evidence>
<keyword evidence="3" id="KW-1185">Reference proteome</keyword>
<proteinExistence type="predicted"/>
<organism evidence="2 3">
    <name type="scientific">Mus spicilegus</name>
    <name type="common">Mound-building mouse</name>
    <dbReference type="NCBI Taxonomy" id="10103"/>
    <lineage>
        <taxon>Eukaryota</taxon>
        <taxon>Metazoa</taxon>
        <taxon>Chordata</taxon>
        <taxon>Craniata</taxon>
        <taxon>Vertebrata</taxon>
        <taxon>Euteleostomi</taxon>
        <taxon>Mammalia</taxon>
        <taxon>Eutheria</taxon>
        <taxon>Euarchontoglires</taxon>
        <taxon>Glires</taxon>
        <taxon>Rodentia</taxon>
        <taxon>Myomorpha</taxon>
        <taxon>Muroidea</taxon>
        <taxon>Muridae</taxon>
        <taxon>Murinae</taxon>
        <taxon>Mus</taxon>
        <taxon>Mus</taxon>
    </lineage>
</organism>